<dbReference type="GO" id="GO:0000070">
    <property type="term" value="P:mitotic sister chromatid segregation"/>
    <property type="evidence" value="ECO:0007669"/>
    <property type="project" value="InterPro"/>
</dbReference>
<reference evidence="1" key="1">
    <citation type="submission" date="2022-07" db="EMBL/GenBank/DDBJ databases">
        <title>Phylogenomic reconstructions and comparative analyses of Kickxellomycotina fungi.</title>
        <authorList>
            <person name="Reynolds N.K."/>
            <person name="Stajich J.E."/>
            <person name="Barry K."/>
            <person name="Grigoriev I.V."/>
            <person name="Crous P."/>
            <person name="Smith M.E."/>
        </authorList>
    </citation>
    <scope>NUCLEOTIDE SEQUENCE</scope>
    <source>
        <strain evidence="1">NBRC 105414</strain>
    </source>
</reference>
<dbReference type="EMBL" id="JANBUL010000301">
    <property type="protein sequence ID" value="KAJ2777280.1"/>
    <property type="molecule type" value="Genomic_DNA"/>
</dbReference>
<protein>
    <submittedName>
        <fullName evidence="1">Uncharacterized protein</fullName>
    </submittedName>
</protein>
<sequence>MATGGDIPKVQLESKEDVHFLQQQFSEFLEQTVDSNATLRDAGMTAEQRREAKQLVMDRLSGWTRAIWAMAGDSISVNGLAFGEAMSEQANMEALDEGLKGEVEALREEADALLLAVTERRRTVPGQIERLVADAVWRESVAADATAAIRGLRAEPADELPYIDGRVNGEFEAAARLAARVVAEAPETAARLRRLDETVRDTQRRAAAEAEDDRKVRGILLAGAPQPQSQLLAYKAALHAVK</sequence>
<keyword evidence="2" id="KW-1185">Reference proteome</keyword>
<dbReference type="Pfam" id="PF08641">
    <property type="entry name" value="Mis14"/>
    <property type="match status" value="1"/>
</dbReference>
<dbReference type="GO" id="GO:0000776">
    <property type="term" value="C:kinetochore"/>
    <property type="evidence" value="ECO:0007669"/>
    <property type="project" value="InterPro"/>
</dbReference>
<proteinExistence type="predicted"/>
<evidence type="ECO:0000313" key="2">
    <source>
        <dbReference type="Proteomes" id="UP001140217"/>
    </source>
</evidence>
<dbReference type="InterPro" id="IPR013950">
    <property type="entry name" value="Mis14/Nsl1"/>
</dbReference>
<comment type="caution">
    <text evidence="1">The sequence shown here is derived from an EMBL/GenBank/DDBJ whole genome shotgun (WGS) entry which is preliminary data.</text>
</comment>
<dbReference type="Proteomes" id="UP001140217">
    <property type="component" value="Unassembled WGS sequence"/>
</dbReference>
<gene>
    <name evidence="1" type="ORF">H4R18_005228</name>
</gene>
<accession>A0A9W8H6M0</accession>
<name>A0A9W8H6M0_9FUNG</name>
<dbReference type="OrthoDB" id="2135762at2759"/>
<organism evidence="1 2">
    <name type="scientific">Coemansia javaensis</name>
    <dbReference type="NCBI Taxonomy" id="2761396"/>
    <lineage>
        <taxon>Eukaryota</taxon>
        <taxon>Fungi</taxon>
        <taxon>Fungi incertae sedis</taxon>
        <taxon>Zoopagomycota</taxon>
        <taxon>Kickxellomycotina</taxon>
        <taxon>Kickxellomycetes</taxon>
        <taxon>Kickxellales</taxon>
        <taxon>Kickxellaceae</taxon>
        <taxon>Coemansia</taxon>
    </lineage>
</organism>
<evidence type="ECO:0000313" key="1">
    <source>
        <dbReference type="EMBL" id="KAJ2777280.1"/>
    </source>
</evidence>
<dbReference type="AlphaFoldDB" id="A0A9W8H6M0"/>